<proteinExistence type="predicted"/>
<comment type="caution">
    <text evidence="2">The sequence shown here is derived from an EMBL/GenBank/DDBJ whole genome shotgun (WGS) entry which is preliminary data.</text>
</comment>
<dbReference type="EMBL" id="CAADAT010000019">
    <property type="protein sequence ID" value="VFD55374.1"/>
    <property type="molecule type" value="Genomic_DNA"/>
</dbReference>
<reference evidence="2 3" key="1">
    <citation type="submission" date="2019-02" db="EMBL/GenBank/DDBJ databases">
        <authorList>
            <consortium name="Pathogen Informatics"/>
        </authorList>
    </citation>
    <scope>NUCLEOTIDE SEQUENCE [LARGE SCALE GENOMIC DNA]</scope>
    <source>
        <strain evidence="2 3">078GUE027</strain>
    </source>
</reference>
<evidence type="ECO:0000313" key="2">
    <source>
        <dbReference type="EMBL" id="VFD55374.1"/>
    </source>
</evidence>
<dbReference type="SUPFAM" id="SSF53807">
    <property type="entry name" value="Helical backbone' metal receptor"/>
    <property type="match status" value="1"/>
</dbReference>
<dbReference type="RefSeq" id="WP_003423628.1">
    <property type="nucleotide sequence ID" value="NZ_BEHB01000021.1"/>
</dbReference>
<dbReference type="PANTHER" id="PTHR42956:SF1">
    <property type="entry name" value="NITROGENASE IRON-MOLYBDENUM COFACTOR BIOSYNTHESIS PROTEIN NIFE"/>
    <property type="match status" value="1"/>
</dbReference>
<dbReference type="Gene3D" id="3.40.50.1980">
    <property type="entry name" value="Nitrogenase molybdenum iron protein domain"/>
    <property type="match status" value="1"/>
</dbReference>
<accession>A0AAX3H2K4</accession>
<dbReference type="CDD" id="cd00316">
    <property type="entry name" value="Oxidoreductase_nitrogenase"/>
    <property type="match status" value="1"/>
</dbReference>
<gene>
    <name evidence="2" type="primary">nifE1</name>
    <name evidence="2" type="ORF">SAMEA1710456_02878</name>
</gene>
<dbReference type="AlphaFoldDB" id="A0AAX3H2K4"/>
<dbReference type="Proteomes" id="UP000346772">
    <property type="component" value="Unassembled WGS sequence"/>
</dbReference>
<feature type="domain" description="Nitrogenase/oxidoreductase component 1" evidence="1">
    <location>
        <begin position="32"/>
        <end position="384"/>
    </location>
</feature>
<dbReference type="EC" id="1.18.6.1" evidence="2"/>
<dbReference type="Gene3D" id="3.40.50.12380">
    <property type="entry name" value="Nitrogenase MoFe cofactor biosynthesis protein NifE, C-terminal"/>
    <property type="match status" value="1"/>
</dbReference>
<name>A0AAX3H2K4_CLODI</name>
<protein>
    <submittedName>
        <fullName evidence="2">Nitrogenase iron-molybdenum cofactor biosynthesis protein NifE</fullName>
        <ecNumber evidence="2">1.18.6.1</ecNumber>
    </submittedName>
</protein>
<dbReference type="InterPro" id="IPR000510">
    <property type="entry name" value="Nase/OxRdtase_comp1"/>
</dbReference>
<dbReference type="InterPro" id="IPR049939">
    <property type="entry name" value="NifE-like"/>
</dbReference>
<dbReference type="GO" id="GO:0016163">
    <property type="term" value="F:nitrogenase activity"/>
    <property type="evidence" value="ECO:0007669"/>
    <property type="project" value="UniProtKB-EC"/>
</dbReference>
<evidence type="ECO:0000313" key="3">
    <source>
        <dbReference type="Proteomes" id="UP000346772"/>
    </source>
</evidence>
<evidence type="ECO:0000259" key="1">
    <source>
        <dbReference type="Pfam" id="PF00148"/>
    </source>
</evidence>
<dbReference type="PANTHER" id="PTHR42956">
    <property type="entry name" value="NITROGENASE IRON-MOLYBDENUM COFACTOR BIOSYNTHESIS PROTEIN NIFE"/>
    <property type="match status" value="1"/>
</dbReference>
<keyword evidence="2" id="KW-0560">Oxidoreductase</keyword>
<sequence length="425" mass="48699">MYTLDVLNRLKDIDCDKDIKSLSYAVFPGTHCPLFGVVLTASYIRNMALVVVGTNECTYYSKNFAYHRQFGNDSVYSVVLKDKDIVFGAEKKVVEAVKYISEIGEFDAIMIVTTCVPELIGEDYNALSSELEDMLRIPVLTVNTEHYTCNSHILGMTRALRSLSSVMESYKKKEGVNILGHRQENVEDTELVKLLVKKDIKINCVIPSKCTIKDIKNASSAKLNIVTDMIALDLAEDMKNKFGIEYVYFDKNMKESIIIENYNKLCKILDIDIQDEVSKQRQRYNSLLNECRYLLDGKKLIYGNTPMMAFETVDFLTELGLVPEFIQVRELYEQDNLFKDNIIKKGYNPYVSRIANIAPLRSLYENINADIYIGHENPMLLREKGLMQITLDEHAQKIGFELPIGIMKTLIKLFDVEKSTRREVI</sequence>
<organism evidence="2 3">
    <name type="scientific">Clostridioides difficile</name>
    <name type="common">Peptoclostridium difficile</name>
    <dbReference type="NCBI Taxonomy" id="1496"/>
    <lineage>
        <taxon>Bacteria</taxon>
        <taxon>Bacillati</taxon>
        <taxon>Bacillota</taxon>
        <taxon>Clostridia</taxon>
        <taxon>Peptostreptococcales</taxon>
        <taxon>Peptostreptococcaceae</taxon>
        <taxon>Clostridioides</taxon>
    </lineage>
</organism>
<dbReference type="Pfam" id="PF00148">
    <property type="entry name" value="Oxidored_nitro"/>
    <property type="match status" value="1"/>
</dbReference>